<feature type="compositionally biased region" description="Polar residues" evidence="5">
    <location>
        <begin position="358"/>
        <end position="387"/>
    </location>
</feature>
<feature type="domain" description="C3H1-type" evidence="6">
    <location>
        <begin position="439"/>
        <end position="462"/>
    </location>
</feature>
<dbReference type="Gene3D" id="1.10.720.30">
    <property type="entry name" value="SAP domain"/>
    <property type="match status" value="1"/>
</dbReference>
<dbReference type="AlphaFoldDB" id="A0A328DF13"/>
<dbReference type="Pfam" id="PF24766">
    <property type="entry name" value="DUF7699"/>
    <property type="match status" value="1"/>
</dbReference>
<evidence type="ECO:0000256" key="1">
    <source>
        <dbReference type="ARBA" id="ARBA00022723"/>
    </source>
</evidence>
<protein>
    <recommendedName>
        <fullName evidence="6">C3H1-type domain-containing protein</fullName>
    </recommendedName>
</protein>
<comment type="caution">
    <text evidence="7">The sequence shown here is derived from an EMBL/GenBank/DDBJ whole genome shotgun (WGS) entry which is preliminary data.</text>
</comment>
<evidence type="ECO:0000256" key="4">
    <source>
        <dbReference type="PROSITE-ProRule" id="PRU00723"/>
    </source>
</evidence>
<dbReference type="EMBL" id="NQVE01000152">
    <property type="protein sequence ID" value="RAL43840.1"/>
    <property type="molecule type" value="Genomic_DNA"/>
</dbReference>
<dbReference type="SUPFAM" id="SSF68906">
    <property type="entry name" value="SAP domain"/>
    <property type="match status" value="1"/>
</dbReference>
<evidence type="ECO:0000256" key="2">
    <source>
        <dbReference type="ARBA" id="ARBA00022771"/>
    </source>
</evidence>
<name>A0A328DF13_9ASTE</name>
<feature type="zinc finger region" description="C3H1-type" evidence="4">
    <location>
        <begin position="439"/>
        <end position="462"/>
    </location>
</feature>
<keyword evidence="1 4" id="KW-0479">Metal-binding</keyword>
<dbReference type="InterPro" id="IPR056116">
    <property type="entry name" value="DUF7699"/>
</dbReference>
<dbReference type="SMART" id="SM00513">
    <property type="entry name" value="SAP"/>
    <property type="match status" value="1"/>
</dbReference>
<dbReference type="Pfam" id="PF02037">
    <property type="entry name" value="SAP"/>
    <property type="match status" value="1"/>
</dbReference>
<feature type="compositionally biased region" description="Basic and acidic residues" evidence="5">
    <location>
        <begin position="244"/>
        <end position="256"/>
    </location>
</feature>
<feature type="compositionally biased region" description="Basic and acidic residues" evidence="5">
    <location>
        <begin position="297"/>
        <end position="313"/>
    </location>
</feature>
<feature type="region of interest" description="Disordered" evidence="5">
    <location>
        <begin position="48"/>
        <end position="80"/>
    </location>
</feature>
<feature type="compositionally biased region" description="Acidic residues" evidence="5">
    <location>
        <begin position="60"/>
        <end position="69"/>
    </location>
</feature>
<sequence>MAFVYEEEENYTGESDADTYDSDDSINDPTFDILEDTQSKFSKISISKKTKSRVCVSDSNDGDTEGEDFSETHDKELGENDQNSYEKIQSMIQAGDVQKLNVDQCKIYLRKHRLRLTGNKATLIQRIKEHIDIVNGDGEKMYPVFSFVLNCKGDACTGDVVFFEQNVYETFNIASRSATGPPCGTRTIAGRIVKESYGMAKQQHTFTIEVLWSKGEKPLPPLHPLLIKGRNLYRLKTMRQRWEDEGQRQKNLEEKHRRGSVARAKREVRVEKKKMQQELKLNRMVKAECQKQTAAAENKENIKNESQKQDSMAKTKQGQAILHNERETNLPQPFYGGPNSFHVSRMPLHDSRLLPQGQYGSAQQPMTRSPLKTGQYTQRQPPLSDANMTQYGSYRTPGNWHQNMNPSHRVGENFQAVSYHWNGYGGNVHPGTGGQRCHEKRRPCSYYAQGRCYYGHNCKYLH</sequence>
<keyword evidence="3 4" id="KW-0862">Zinc</keyword>
<feature type="region of interest" description="Disordered" evidence="5">
    <location>
        <begin position="353"/>
        <end position="387"/>
    </location>
</feature>
<dbReference type="Pfam" id="PF18044">
    <property type="entry name" value="zf-CCCH_4"/>
    <property type="match status" value="1"/>
</dbReference>
<dbReference type="PANTHER" id="PTHR35323:SF5">
    <property type="entry name" value="ZINC FINGER CCCH DOMAIN-CONTAINING PROTEIN 62"/>
    <property type="match status" value="1"/>
</dbReference>
<evidence type="ECO:0000256" key="3">
    <source>
        <dbReference type="ARBA" id="ARBA00022833"/>
    </source>
</evidence>
<keyword evidence="2 4" id="KW-0863">Zinc-finger</keyword>
<organism evidence="7 8">
    <name type="scientific">Cuscuta australis</name>
    <dbReference type="NCBI Taxonomy" id="267555"/>
    <lineage>
        <taxon>Eukaryota</taxon>
        <taxon>Viridiplantae</taxon>
        <taxon>Streptophyta</taxon>
        <taxon>Embryophyta</taxon>
        <taxon>Tracheophyta</taxon>
        <taxon>Spermatophyta</taxon>
        <taxon>Magnoliopsida</taxon>
        <taxon>eudicotyledons</taxon>
        <taxon>Gunneridae</taxon>
        <taxon>Pentapetalae</taxon>
        <taxon>asterids</taxon>
        <taxon>lamiids</taxon>
        <taxon>Solanales</taxon>
        <taxon>Convolvulaceae</taxon>
        <taxon>Cuscuteae</taxon>
        <taxon>Cuscuta</taxon>
        <taxon>Cuscuta subgen. Grammica</taxon>
        <taxon>Cuscuta sect. Cleistogrammica</taxon>
    </lineage>
</organism>
<dbReference type="PANTHER" id="PTHR35323">
    <property type="entry name" value="SAP DOMAIN-CONTAINING PROTEIN"/>
    <property type="match status" value="1"/>
</dbReference>
<keyword evidence="8" id="KW-1185">Reference proteome</keyword>
<dbReference type="InterPro" id="IPR036361">
    <property type="entry name" value="SAP_dom_sf"/>
</dbReference>
<proteinExistence type="predicted"/>
<dbReference type="InterPro" id="IPR041367">
    <property type="entry name" value="Znf-CCCH_4"/>
</dbReference>
<accession>A0A328DF13</accession>
<dbReference type="PROSITE" id="PS50103">
    <property type="entry name" value="ZF_C3H1"/>
    <property type="match status" value="1"/>
</dbReference>
<feature type="compositionally biased region" description="Acidic residues" evidence="5">
    <location>
        <begin position="1"/>
        <end position="26"/>
    </location>
</feature>
<reference evidence="7 8" key="1">
    <citation type="submission" date="2018-06" db="EMBL/GenBank/DDBJ databases">
        <title>The Genome of Cuscuta australis (Dodder) Provides Insight into the Evolution of Plant Parasitism.</title>
        <authorList>
            <person name="Liu H."/>
        </authorList>
    </citation>
    <scope>NUCLEOTIDE SEQUENCE [LARGE SCALE GENOMIC DNA]</scope>
    <source>
        <strain evidence="8">cv. Yunnan</strain>
        <tissue evidence="7">Vines</tissue>
    </source>
</reference>
<evidence type="ECO:0000259" key="6">
    <source>
        <dbReference type="PROSITE" id="PS50103"/>
    </source>
</evidence>
<evidence type="ECO:0000256" key="5">
    <source>
        <dbReference type="SAM" id="MobiDB-lite"/>
    </source>
</evidence>
<dbReference type="InterPro" id="IPR003034">
    <property type="entry name" value="SAP_dom"/>
</dbReference>
<feature type="region of interest" description="Disordered" evidence="5">
    <location>
        <begin position="244"/>
        <end position="266"/>
    </location>
</feature>
<evidence type="ECO:0000313" key="7">
    <source>
        <dbReference type="EMBL" id="RAL43840.1"/>
    </source>
</evidence>
<evidence type="ECO:0000313" key="8">
    <source>
        <dbReference type="Proteomes" id="UP000249390"/>
    </source>
</evidence>
<gene>
    <name evidence="7" type="ORF">DM860_014341</name>
</gene>
<dbReference type="InterPro" id="IPR000571">
    <property type="entry name" value="Znf_CCCH"/>
</dbReference>
<dbReference type="GO" id="GO:0008270">
    <property type="term" value="F:zinc ion binding"/>
    <property type="evidence" value="ECO:0007669"/>
    <property type="project" value="UniProtKB-KW"/>
</dbReference>
<feature type="region of interest" description="Disordered" evidence="5">
    <location>
        <begin position="1"/>
        <end position="29"/>
    </location>
</feature>
<feature type="region of interest" description="Disordered" evidence="5">
    <location>
        <begin position="292"/>
        <end position="319"/>
    </location>
</feature>
<dbReference type="Proteomes" id="UP000249390">
    <property type="component" value="Unassembled WGS sequence"/>
</dbReference>